<dbReference type="EMBL" id="CP046620">
    <property type="protein sequence ID" value="QHQ36033.1"/>
    <property type="molecule type" value="Genomic_DNA"/>
</dbReference>
<reference evidence="1 2" key="1">
    <citation type="submission" date="2019-12" db="EMBL/GenBank/DDBJ databases">
        <title>Complete genome sequence of Algicella marina strain 9Alg 56(T) isolated from the red alga Tichocarpus crinitus.</title>
        <authorList>
            <person name="Kim S.-G."/>
            <person name="Nedashkovskaya O.I."/>
        </authorList>
    </citation>
    <scope>NUCLEOTIDE SEQUENCE [LARGE SCALE GENOMIC DNA]</scope>
    <source>
        <strain evidence="1 2">9Alg 56</strain>
    </source>
</reference>
<protein>
    <submittedName>
        <fullName evidence="1">Anti-sigma factor</fullName>
    </submittedName>
</protein>
<sequence length="270" mass="28301">MTELNDTLRARLSAFLDGELSPAESDAVALLAEKDPEIAAELESLQSTDDALKAAFDDLLSEPVPLDLVRSIADPEEPSSATTPEAANLPSAPGRWGFGAIAAGIAALAVTGLLSGYAGYTLAPEKTVVAQRGWMADVADYHRVYAQESRHLAEVPPEEAAHIVEWIGARTGVPFSIPDLSAQGITFEGARLLVAGGKPVAQLLYKAEDGTVFALCFLQSGNGATDGIGSTDFEGVTMATWRTDTAAYVFVGPEGNERLPELAAEAAEQV</sequence>
<accession>A0A6P1T2Z2</accession>
<dbReference type="RefSeq" id="WP_161862589.1">
    <property type="nucleotide sequence ID" value="NZ_CP046620.1"/>
</dbReference>
<gene>
    <name evidence="1" type="ORF">GO499_13050</name>
</gene>
<dbReference type="Proteomes" id="UP000464495">
    <property type="component" value="Chromosome"/>
</dbReference>
<evidence type="ECO:0000313" key="1">
    <source>
        <dbReference type="EMBL" id="QHQ36033.1"/>
    </source>
</evidence>
<proteinExistence type="predicted"/>
<dbReference type="KEGG" id="amaq:GO499_13050"/>
<dbReference type="AlphaFoldDB" id="A0A6P1T2Z2"/>
<organism evidence="1 2">
    <name type="scientific">Algicella marina</name>
    <dbReference type="NCBI Taxonomy" id="2683284"/>
    <lineage>
        <taxon>Bacteria</taxon>
        <taxon>Pseudomonadati</taxon>
        <taxon>Pseudomonadota</taxon>
        <taxon>Alphaproteobacteria</taxon>
        <taxon>Rhodobacterales</taxon>
        <taxon>Paracoccaceae</taxon>
        <taxon>Algicella</taxon>
    </lineage>
</organism>
<name>A0A6P1T2Z2_9RHOB</name>
<evidence type="ECO:0000313" key="2">
    <source>
        <dbReference type="Proteomes" id="UP000464495"/>
    </source>
</evidence>
<keyword evidence="2" id="KW-1185">Reference proteome</keyword>